<reference evidence="2 3" key="1">
    <citation type="journal article" date="2014" name="Agronomy (Basel)">
        <title>A Draft Genome Sequence for Ensete ventricosum, the Drought-Tolerant Tree Against Hunger.</title>
        <authorList>
            <person name="Harrison J."/>
            <person name="Moore K.A."/>
            <person name="Paszkiewicz K."/>
            <person name="Jones T."/>
            <person name="Grant M."/>
            <person name="Ambacheew D."/>
            <person name="Muzemil S."/>
            <person name="Studholme D.J."/>
        </authorList>
    </citation>
    <scope>NUCLEOTIDE SEQUENCE [LARGE SCALE GENOMIC DNA]</scope>
</reference>
<accession>A0A427APE6</accession>
<comment type="caution">
    <text evidence="2">The sequence shown here is derived from an EMBL/GenBank/DDBJ whole genome shotgun (WGS) entry which is preliminary data.</text>
</comment>
<evidence type="ECO:0000256" key="1">
    <source>
        <dbReference type="SAM" id="MobiDB-lite"/>
    </source>
</evidence>
<evidence type="ECO:0000313" key="2">
    <source>
        <dbReference type="EMBL" id="RRT78100.1"/>
    </source>
</evidence>
<evidence type="ECO:0000313" key="3">
    <source>
        <dbReference type="Proteomes" id="UP000287651"/>
    </source>
</evidence>
<feature type="region of interest" description="Disordered" evidence="1">
    <location>
        <begin position="20"/>
        <end position="44"/>
    </location>
</feature>
<proteinExistence type="predicted"/>
<dbReference type="EMBL" id="AMZH03001762">
    <property type="protein sequence ID" value="RRT78100.1"/>
    <property type="molecule type" value="Genomic_DNA"/>
</dbReference>
<feature type="region of interest" description="Disordered" evidence="1">
    <location>
        <begin position="109"/>
        <end position="139"/>
    </location>
</feature>
<gene>
    <name evidence="2" type="ORF">B296_00008214</name>
</gene>
<name>A0A427APE6_ENSVE</name>
<sequence>MGVAVYLSIDQRKLIREYRDVEAGGQKGRGSDKESKGAQLPESKASIRMEVDLEECHSVVEADLPITKGRRCKATNSSAIKGRTFVESLIPCSDRGRALIVKGVEEVENAEANSKYQDKSEGQRPRNFIRSMSADFSSR</sequence>
<organism evidence="2 3">
    <name type="scientific">Ensete ventricosum</name>
    <name type="common">Abyssinian banana</name>
    <name type="synonym">Musa ensete</name>
    <dbReference type="NCBI Taxonomy" id="4639"/>
    <lineage>
        <taxon>Eukaryota</taxon>
        <taxon>Viridiplantae</taxon>
        <taxon>Streptophyta</taxon>
        <taxon>Embryophyta</taxon>
        <taxon>Tracheophyta</taxon>
        <taxon>Spermatophyta</taxon>
        <taxon>Magnoliopsida</taxon>
        <taxon>Liliopsida</taxon>
        <taxon>Zingiberales</taxon>
        <taxon>Musaceae</taxon>
        <taxon>Ensete</taxon>
    </lineage>
</organism>
<protein>
    <submittedName>
        <fullName evidence="2">Uncharacterized protein</fullName>
    </submittedName>
</protein>
<dbReference type="AlphaFoldDB" id="A0A427APE6"/>
<dbReference type="Proteomes" id="UP000287651">
    <property type="component" value="Unassembled WGS sequence"/>
</dbReference>